<protein>
    <recommendedName>
        <fullName evidence="12">G-protein coupled receptors family 1 profile domain-containing protein</fullName>
    </recommendedName>
</protein>
<comment type="caution">
    <text evidence="13">The sequence shown here is derived from an EMBL/GenBank/DDBJ whole genome shotgun (WGS) entry which is preliminary data.</text>
</comment>
<evidence type="ECO:0000259" key="12">
    <source>
        <dbReference type="PROSITE" id="PS50262"/>
    </source>
</evidence>
<evidence type="ECO:0000256" key="3">
    <source>
        <dbReference type="ARBA" id="ARBA00022692"/>
    </source>
</evidence>
<dbReference type="PROSITE" id="PS00237">
    <property type="entry name" value="G_PROTEIN_RECEP_F1_1"/>
    <property type="match status" value="1"/>
</dbReference>
<evidence type="ECO:0000313" key="13">
    <source>
        <dbReference type="EMBL" id="CAB3372967.1"/>
    </source>
</evidence>
<keyword evidence="4 11" id="KW-1133">Transmembrane helix</keyword>
<dbReference type="PROSITE" id="PS50262">
    <property type="entry name" value="G_PROTEIN_RECEP_F1_2"/>
    <property type="match status" value="1"/>
</dbReference>
<dbReference type="OrthoDB" id="5953793at2759"/>
<evidence type="ECO:0000256" key="11">
    <source>
        <dbReference type="SAM" id="Phobius"/>
    </source>
</evidence>
<comment type="subcellular location">
    <subcellularLocation>
        <location evidence="1">Membrane</location>
        <topology evidence="1">Multi-pass membrane protein</topology>
    </subcellularLocation>
</comment>
<keyword evidence="5 9" id="KW-0297">G-protein coupled receptor</keyword>
<dbReference type="EMBL" id="CADEPI010000079">
    <property type="protein sequence ID" value="CAB3372967.1"/>
    <property type="molecule type" value="Genomic_DNA"/>
</dbReference>
<evidence type="ECO:0000256" key="10">
    <source>
        <dbReference type="SAM" id="MobiDB-lite"/>
    </source>
</evidence>
<feature type="domain" description="G-protein coupled receptors family 1 profile" evidence="12">
    <location>
        <begin position="1"/>
        <end position="219"/>
    </location>
</feature>
<dbReference type="AlphaFoldDB" id="A0A8S1D507"/>
<gene>
    <name evidence="13" type="ORF">CLODIP_2_CD12596</name>
</gene>
<reference evidence="13 14" key="1">
    <citation type="submission" date="2020-04" db="EMBL/GenBank/DDBJ databases">
        <authorList>
            <person name="Alioto T."/>
            <person name="Alioto T."/>
            <person name="Gomez Garrido J."/>
        </authorList>
    </citation>
    <scope>NUCLEOTIDE SEQUENCE [LARGE SCALE GENOMIC DNA]</scope>
</reference>
<feature type="transmembrane region" description="Helical" evidence="11">
    <location>
        <begin position="163"/>
        <end position="185"/>
    </location>
</feature>
<evidence type="ECO:0000256" key="4">
    <source>
        <dbReference type="ARBA" id="ARBA00022989"/>
    </source>
</evidence>
<comment type="similarity">
    <text evidence="2 9">Belongs to the G-protein coupled receptor 1 family.</text>
</comment>
<dbReference type="PANTHER" id="PTHR45695">
    <property type="entry name" value="LEUCOKININ RECEPTOR-RELATED"/>
    <property type="match status" value="1"/>
</dbReference>
<evidence type="ECO:0000313" key="14">
    <source>
        <dbReference type="Proteomes" id="UP000494165"/>
    </source>
</evidence>
<feature type="region of interest" description="Disordered" evidence="10">
    <location>
        <begin position="321"/>
        <end position="341"/>
    </location>
</feature>
<dbReference type="Gene3D" id="1.20.1070.10">
    <property type="entry name" value="Rhodopsin 7-helix transmembrane proteins"/>
    <property type="match status" value="1"/>
</dbReference>
<evidence type="ECO:0000256" key="6">
    <source>
        <dbReference type="ARBA" id="ARBA00023136"/>
    </source>
</evidence>
<feature type="compositionally biased region" description="Polar residues" evidence="10">
    <location>
        <begin position="323"/>
        <end position="341"/>
    </location>
</feature>
<dbReference type="InterPro" id="IPR000276">
    <property type="entry name" value="GPCR_Rhodpsn"/>
</dbReference>
<keyword evidence="3 9" id="KW-0812">Transmembrane</keyword>
<feature type="transmembrane region" description="Helical" evidence="11">
    <location>
        <begin position="197"/>
        <end position="222"/>
    </location>
</feature>
<feature type="transmembrane region" description="Helical" evidence="11">
    <location>
        <begin position="50"/>
        <end position="68"/>
    </location>
</feature>
<dbReference type="PRINTS" id="PR00237">
    <property type="entry name" value="GPCRRHODOPSN"/>
</dbReference>
<sequence length="403" mass="44647">MIVMIDANKKGVSVGASVFTITVMSIDRYLAIRRPIAFRKVFNRRSTIMVIVALWGVSLLLFAPLLVVRQTSRVLVENADHQLIFCVEQWGTPKNRRSYSILCFVLVYAVPGSIVILAYSLMGRRLCAASLLQQINAGAAPGVSRYQAGGERLVRDRKRVAKILLLLAILFALCWLPYNILNLLLDLDESRPNAEQIFAMLPFTLLLGHANSAINPLLYCFLTRNFRNTVRQIFSPICKCCRVQNAGSSDRAAISPLNQNGHACSTYQFRRYKNRVPLGANVVLHDCQRDGSPNQMKAPSSELIEMRGVNRAASSPGVECAATHSSSSYTRGRQTHSSSSGYDSCPAGLTYSSNHGGTHSMSTLSNTNYIDHSPHRKCFLRHSRHLSTLNDSSVPISAQQCHF</sequence>
<name>A0A8S1D507_9INSE</name>
<organism evidence="13 14">
    <name type="scientific">Cloeon dipterum</name>
    <dbReference type="NCBI Taxonomy" id="197152"/>
    <lineage>
        <taxon>Eukaryota</taxon>
        <taxon>Metazoa</taxon>
        <taxon>Ecdysozoa</taxon>
        <taxon>Arthropoda</taxon>
        <taxon>Hexapoda</taxon>
        <taxon>Insecta</taxon>
        <taxon>Pterygota</taxon>
        <taxon>Palaeoptera</taxon>
        <taxon>Ephemeroptera</taxon>
        <taxon>Pisciforma</taxon>
        <taxon>Baetidae</taxon>
        <taxon>Cloeon</taxon>
    </lineage>
</organism>
<keyword evidence="8 9" id="KW-0807">Transducer</keyword>
<dbReference type="GO" id="GO:0004930">
    <property type="term" value="F:G protein-coupled receptor activity"/>
    <property type="evidence" value="ECO:0007669"/>
    <property type="project" value="UniProtKB-KW"/>
</dbReference>
<dbReference type="SUPFAM" id="SSF81321">
    <property type="entry name" value="Family A G protein-coupled receptor-like"/>
    <property type="match status" value="1"/>
</dbReference>
<proteinExistence type="inferred from homology"/>
<evidence type="ECO:0000256" key="5">
    <source>
        <dbReference type="ARBA" id="ARBA00023040"/>
    </source>
</evidence>
<dbReference type="Pfam" id="PF00001">
    <property type="entry name" value="7tm_1"/>
    <property type="match status" value="1"/>
</dbReference>
<evidence type="ECO:0000256" key="1">
    <source>
        <dbReference type="ARBA" id="ARBA00004141"/>
    </source>
</evidence>
<evidence type="ECO:0000256" key="7">
    <source>
        <dbReference type="ARBA" id="ARBA00023170"/>
    </source>
</evidence>
<dbReference type="GO" id="GO:0005886">
    <property type="term" value="C:plasma membrane"/>
    <property type="evidence" value="ECO:0007669"/>
    <property type="project" value="TreeGrafter"/>
</dbReference>
<evidence type="ECO:0000256" key="2">
    <source>
        <dbReference type="ARBA" id="ARBA00010663"/>
    </source>
</evidence>
<keyword evidence="6 11" id="KW-0472">Membrane</keyword>
<feature type="transmembrane region" description="Helical" evidence="11">
    <location>
        <begin position="99"/>
        <end position="122"/>
    </location>
</feature>
<evidence type="ECO:0000256" key="8">
    <source>
        <dbReference type="ARBA" id="ARBA00023224"/>
    </source>
</evidence>
<keyword evidence="7 9" id="KW-0675">Receptor</keyword>
<dbReference type="InterPro" id="IPR017452">
    <property type="entry name" value="GPCR_Rhodpsn_7TM"/>
</dbReference>
<accession>A0A8S1D507</accession>
<keyword evidence="14" id="KW-1185">Reference proteome</keyword>
<evidence type="ECO:0000256" key="9">
    <source>
        <dbReference type="RuleBase" id="RU000688"/>
    </source>
</evidence>
<dbReference type="Proteomes" id="UP000494165">
    <property type="component" value="Unassembled WGS sequence"/>
</dbReference>
<dbReference type="PANTHER" id="PTHR45695:SF15">
    <property type="entry name" value="OPSIN RH2"/>
    <property type="match status" value="1"/>
</dbReference>